<feature type="transmembrane region" description="Helical" evidence="1">
    <location>
        <begin position="147"/>
        <end position="168"/>
    </location>
</feature>
<keyword evidence="1" id="KW-0472">Membrane</keyword>
<feature type="transmembrane region" description="Helical" evidence="1">
    <location>
        <begin position="7"/>
        <end position="25"/>
    </location>
</feature>
<dbReference type="OrthoDB" id="3341077at2759"/>
<reference evidence="2 3" key="1">
    <citation type="submission" date="2016-03" db="EMBL/GenBank/DDBJ databases">
        <title>Comparative genomics of the ectomycorrhizal sister species Rhizopogon vinicolor and Rhizopogon vesiculosus (Basidiomycota: Boletales) reveals a divergence of the mating type B locus.</title>
        <authorList>
            <person name="Mujic A.B."/>
            <person name="Kuo A."/>
            <person name="Tritt A."/>
            <person name="Lipzen A."/>
            <person name="Chen C."/>
            <person name="Johnson J."/>
            <person name="Sharma A."/>
            <person name="Barry K."/>
            <person name="Grigoriev I.V."/>
            <person name="Spatafora J.W."/>
        </authorList>
    </citation>
    <scope>NUCLEOTIDE SEQUENCE [LARGE SCALE GENOMIC DNA]</scope>
    <source>
        <strain evidence="2 3">AM-OR11-056</strain>
    </source>
</reference>
<proteinExistence type="predicted"/>
<dbReference type="EMBL" id="LVVM01004162">
    <property type="protein sequence ID" value="OJA13429.1"/>
    <property type="molecule type" value="Genomic_DNA"/>
</dbReference>
<sequence length="240" mass="26069">LALFLETLFYGIFLTLYLLTIFILLAKTGIQRQVLIPVATLLHCIANAHLVISFVRALEAFVFNIQTISPDAYYLANFSSPSGLAKVALYLLQTTLADVVIVWRCYVLNHRSLLVAVPGCIALLTNMGVVCYIIWSVSQNPVGSAVSIQVNICITTFYASTMVISVACTNGFPTFLPVVIVIVESGALYATSVLVLLVTFLTGSNAQYIMLDVITPIVGIAFCLVILQIHFQVGGKPMTK</sequence>
<evidence type="ECO:0000313" key="3">
    <source>
        <dbReference type="Proteomes" id="UP000183567"/>
    </source>
</evidence>
<evidence type="ECO:0000313" key="2">
    <source>
        <dbReference type="EMBL" id="OJA13429.1"/>
    </source>
</evidence>
<keyword evidence="3" id="KW-1185">Reference proteome</keyword>
<feature type="non-terminal residue" evidence="2">
    <location>
        <position position="1"/>
    </location>
</feature>
<feature type="transmembrane region" description="Helical" evidence="1">
    <location>
        <begin position="113"/>
        <end position="135"/>
    </location>
</feature>
<organism evidence="2 3">
    <name type="scientific">Rhizopogon vesiculosus</name>
    <dbReference type="NCBI Taxonomy" id="180088"/>
    <lineage>
        <taxon>Eukaryota</taxon>
        <taxon>Fungi</taxon>
        <taxon>Dikarya</taxon>
        <taxon>Basidiomycota</taxon>
        <taxon>Agaricomycotina</taxon>
        <taxon>Agaricomycetes</taxon>
        <taxon>Agaricomycetidae</taxon>
        <taxon>Boletales</taxon>
        <taxon>Suillineae</taxon>
        <taxon>Rhizopogonaceae</taxon>
        <taxon>Rhizopogon</taxon>
    </lineage>
</organism>
<feature type="transmembrane region" description="Helical" evidence="1">
    <location>
        <begin position="34"/>
        <end position="55"/>
    </location>
</feature>
<protein>
    <recommendedName>
        <fullName evidence="4">G-protein coupled receptors family 1 profile domain-containing protein</fullName>
    </recommendedName>
</protein>
<accession>A0A1J8PX95</accession>
<feature type="transmembrane region" description="Helical" evidence="1">
    <location>
        <begin position="175"/>
        <end position="202"/>
    </location>
</feature>
<dbReference type="AlphaFoldDB" id="A0A1J8PX95"/>
<evidence type="ECO:0008006" key="4">
    <source>
        <dbReference type="Google" id="ProtNLM"/>
    </source>
</evidence>
<comment type="caution">
    <text evidence="2">The sequence shown here is derived from an EMBL/GenBank/DDBJ whole genome shotgun (WGS) entry which is preliminary data.</text>
</comment>
<keyword evidence="1" id="KW-0812">Transmembrane</keyword>
<feature type="transmembrane region" description="Helical" evidence="1">
    <location>
        <begin position="208"/>
        <end position="231"/>
    </location>
</feature>
<name>A0A1J8PX95_9AGAM</name>
<evidence type="ECO:0000256" key="1">
    <source>
        <dbReference type="SAM" id="Phobius"/>
    </source>
</evidence>
<keyword evidence="1" id="KW-1133">Transmembrane helix</keyword>
<gene>
    <name evidence="2" type="ORF">AZE42_12151</name>
</gene>
<dbReference type="Proteomes" id="UP000183567">
    <property type="component" value="Unassembled WGS sequence"/>
</dbReference>
<dbReference type="STRING" id="180088.A0A1J8PX95"/>